<feature type="transmembrane region" description="Helical" evidence="1">
    <location>
        <begin position="14"/>
        <end position="32"/>
    </location>
</feature>
<evidence type="ECO:0000256" key="1">
    <source>
        <dbReference type="SAM" id="Phobius"/>
    </source>
</evidence>
<name>A0A1G7HDJ8_9FLAO</name>
<keyword evidence="1" id="KW-1133">Transmembrane helix</keyword>
<dbReference type="EMBL" id="FNBD01000006">
    <property type="protein sequence ID" value="SDE98530.1"/>
    <property type="molecule type" value="Genomic_DNA"/>
</dbReference>
<dbReference type="Proteomes" id="UP000182114">
    <property type="component" value="Unassembled WGS sequence"/>
</dbReference>
<sequence length="183" mass="21907">MTKNIDSGIRMIQILRRIGSILFVYFFFHLLISESYHRIAERLRLPELKHIYSEGIYKTANVNNDYEIHNHSHLIIKYNFEENNEIYKNKYTLTEYLPKDNQALDRIFTVHYLKDNPKKNSLNIKYEISQIEKSIHDSSLFWLVIKILGTIILGLILITQIISFIQEFKDFNNPIKVPEYLRK</sequence>
<gene>
    <name evidence="2" type="ORF">SAMN04487992_1066</name>
</gene>
<feature type="transmembrane region" description="Helical" evidence="1">
    <location>
        <begin position="140"/>
        <end position="165"/>
    </location>
</feature>
<proteinExistence type="predicted"/>
<organism evidence="2 3">
    <name type="scientific">Cellulophaga baltica</name>
    <dbReference type="NCBI Taxonomy" id="76594"/>
    <lineage>
        <taxon>Bacteria</taxon>
        <taxon>Pseudomonadati</taxon>
        <taxon>Bacteroidota</taxon>
        <taxon>Flavobacteriia</taxon>
        <taxon>Flavobacteriales</taxon>
        <taxon>Flavobacteriaceae</taxon>
        <taxon>Cellulophaga</taxon>
    </lineage>
</organism>
<dbReference type="RefSeq" id="WP_025616534.1">
    <property type="nucleotide sequence ID" value="NZ_FNBD01000006.1"/>
</dbReference>
<protein>
    <submittedName>
        <fullName evidence="2">Uncharacterized protein</fullName>
    </submittedName>
</protein>
<dbReference type="AlphaFoldDB" id="A0A1G7HDJ8"/>
<evidence type="ECO:0000313" key="3">
    <source>
        <dbReference type="Proteomes" id="UP000182114"/>
    </source>
</evidence>
<reference evidence="3" key="1">
    <citation type="submission" date="2016-10" db="EMBL/GenBank/DDBJ databases">
        <authorList>
            <person name="Varghese N."/>
            <person name="Submissions S."/>
        </authorList>
    </citation>
    <scope>NUCLEOTIDE SEQUENCE [LARGE SCALE GENOMIC DNA]</scope>
    <source>
        <strain evidence="3">DSM 24729</strain>
    </source>
</reference>
<accession>A0A1G7HDJ8</accession>
<keyword evidence="1" id="KW-0812">Transmembrane</keyword>
<keyword evidence="1" id="KW-0472">Membrane</keyword>
<keyword evidence="3" id="KW-1185">Reference proteome</keyword>
<evidence type="ECO:0000313" key="2">
    <source>
        <dbReference type="EMBL" id="SDE98530.1"/>
    </source>
</evidence>